<protein>
    <submittedName>
        <fullName evidence="1">Uncharacterized protein</fullName>
    </submittedName>
</protein>
<name>A0A9Q1AXX0_9SAUR</name>
<evidence type="ECO:0000313" key="2">
    <source>
        <dbReference type="Proteomes" id="UP001142489"/>
    </source>
</evidence>
<keyword evidence="2" id="KW-1185">Reference proteome</keyword>
<sequence length="107" mass="12444">MPQHSCLMKIHYKHLTKPKIYGKREDHLEMQWNSSCVYSGVIRHGTSATLKDVNCLAKEILSSGPDQEYFCFMKSKVGWISEWCLRYAIQQHITVIHFSNTGIKTVR</sequence>
<accession>A0A9Q1AXX0</accession>
<evidence type="ECO:0000313" key="1">
    <source>
        <dbReference type="EMBL" id="KAJ7319869.1"/>
    </source>
</evidence>
<dbReference type="Proteomes" id="UP001142489">
    <property type="component" value="Unassembled WGS sequence"/>
</dbReference>
<dbReference type="EMBL" id="JAPFRF010000010">
    <property type="protein sequence ID" value="KAJ7319869.1"/>
    <property type="molecule type" value="Genomic_DNA"/>
</dbReference>
<proteinExistence type="predicted"/>
<dbReference type="AlphaFoldDB" id="A0A9Q1AXX0"/>
<reference evidence="1" key="1">
    <citation type="journal article" date="2023" name="DNA Res.">
        <title>Chromosome-level genome assembly of Phrynocephalus forsythii using third-generation DNA sequencing and Hi-C analysis.</title>
        <authorList>
            <person name="Qi Y."/>
            <person name="Zhao W."/>
            <person name="Zhao Y."/>
            <person name="Niu C."/>
            <person name="Cao S."/>
            <person name="Zhang Y."/>
        </authorList>
    </citation>
    <scope>NUCLEOTIDE SEQUENCE</scope>
    <source>
        <tissue evidence="1">Muscle</tissue>
    </source>
</reference>
<feature type="non-terminal residue" evidence="1">
    <location>
        <position position="1"/>
    </location>
</feature>
<gene>
    <name evidence="1" type="ORF">JRQ81_019380</name>
</gene>
<organism evidence="1 2">
    <name type="scientific">Phrynocephalus forsythii</name>
    <dbReference type="NCBI Taxonomy" id="171643"/>
    <lineage>
        <taxon>Eukaryota</taxon>
        <taxon>Metazoa</taxon>
        <taxon>Chordata</taxon>
        <taxon>Craniata</taxon>
        <taxon>Vertebrata</taxon>
        <taxon>Euteleostomi</taxon>
        <taxon>Lepidosauria</taxon>
        <taxon>Squamata</taxon>
        <taxon>Bifurcata</taxon>
        <taxon>Unidentata</taxon>
        <taxon>Episquamata</taxon>
        <taxon>Toxicofera</taxon>
        <taxon>Iguania</taxon>
        <taxon>Acrodonta</taxon>
        <taxon>Agamidae</taxon>
        <taxon>Agaminae</taxon>
        <taxon>Phrynocephalus</taxon>
    </lineage>
</organism>
<comment type="caution">
    <text evidence="1">The sequence shown here is derived from an EMBL/GenBank/DDBJ whole genome shotgun (WGS) entry which is preliminary data.</text>
</comment>